<organism evidence="1 2">
    <name type="scientific">Dermacentor silvarum</name>
    <name type="common">Tick</name>
    <dbReference type="NCBI Taxonomy" id="543639"/>
    <lineage>
        <taxon>Eukaryota</taxon>
        <taxon>Metazoa</taxon>
        <taxon>Ecdysozoa</taxon>
        <taxon>Arthropoda</taxon>
        <taxon>Chelicerata</taxon>
        <taxon>Arachnida</taxon>
        <taxon>Acari</taxon>
        <taxon>Parasitiformes</taxon>
        <taxon>Ixodida</taxon>
        <taxon>Ixodoidea</taxon>
        <taxon>Ixodidae</taxon>
        <taxon>Rhipicephalinae</taxon>
        <taxon>Dermacentor</taxon>
    </lineage>
</organism>
<accession>A0ACB8D7W8</accession>
<comment type="caution">
    <text evidence="1">The sequence shown here is derived from an EMBL/GenBank/DDBJ whole genome shotgun (WGS) entry which is preliminary data.</text>
</comment>
<evidence type="ECO:0000313" key="1">
    <source>
        <dbReference type="EMBL" id="KAH7960542.1"/>
    </source>
</evidence>
<sequence length="77" mass="9043">MAQVERRKNRKKREKDAELAVGEKPAKVEYDVARYLREKLPIKKTTLLSHKVEYFNGYLDSKLLLVLWGAGRFRCSC</sequence>
<gene>
    <name evidence="1" type="ORF">HPB49_021059</name>
</gene>
<proteinExistence type="predicted"/>
<reference evidence="1" key="1">
    <citation type="submission" date="2020-05" db="EMBL/GenBank/DDBJ databases">
        <title>Large-scale comparative analyses of tick genomes elucidate their genetic diversity and vector capacities.</title>
        <authorList>
            <person name="Jia N."/>
            <person name="Wang J."/>
            <person name="Shi W."/>
            <person name="Du L."/>
            <person name="Sun Y."/>
            <person name="Zhan W."/>
            <person name="Jiang J."/>
            <person name="Wang Q."/>
            <person name="Zhang B."/>
            <person name="Ji P."/>
            <person name="Sakyi L.B."/>
            <person name="Cui X."/>
            <person name="Yuan T."/>
            <person name="Jiang B."/>
            <person name="Yang W."/>
            <person name="Lam T.T.-Y."/>
            <person name="Chang Q."/>
            <person name="Ding S."/>
            <person name="Wang X."/>
            <person name="Zhu J."/>
            <person name="Ruan X."/>
            <person name="Zhao L."/>
            <person name="Wei J."/>
            <person name="Que T."/>
            <person name="Du C."/>
            <person name="Cheng J."/>
            <person name="Dai P."/>
            <person name="Han X."/>
            <person name="Huang E."/>
            <person name="Gao Y."/>
            <person name="Liu J."/>
            <person name="Shao H."/>
            <person name="Ye R."/>
            <person name="Li L."/>
            <person name="Wei W."/>
            <person name="Wang X."/>
            <person name="Wang C."/>
            <person name="Yang T."/>
            <person name="Huo Q."/>
            <person name="Li W."/>
            <person name="Guo W."/>
            <person name="Chen H."/>
            <person name="Zhou L."/>
            <person name="Ni X."/>
            <person name="Tian J."/>
            <person name="Zhou Y."/>
            <person name="Sheng Y."/>
            <person name="Liu T."/>
            <person name="Pan Y."/>
            <person name="Xia L."/>
            <person name="Li J."/>
            <person name="Zhao F."/>
            <person name="Cao W."/>
        </authorList>
    </citation>
    <scope>NUCLEOTIDE SEQUENCE</scope>
    <source>
        <strain evidence="1">Dsil-2018</strain>
    </source>
</reference>
<keyword evidence="2" id="KW-1185">Reference proteome</keyword>
<dbReference type="Proteomes" id="UP000821865">
    <property type="component" value="Chromosome 3"/>
</dbReference>
<evidence type="ECO:0000313" key="2">
    <source>
        <dbReference type="Proteomes" id="UP000821865"/>
    </source>
</evidence>
<protein>
    <submittedName>
        <fullName evidence="1">Uncharacterized protein</fullName>
    </submittedName>
</protein>
<name>A0ACB8D7W8_DERSI</name>
<dbReference type="EMBL" id="CM023472">
    <property type="protein sequence ID" value="KAH7960542.1"/>
    <property type="molecule type" value="Genomic_DNA"/>
</dbReference>